<dbReference type="SMART" id="SM00409">
    <property type="entry name" value="IG"/>
    <property type="match status" value="1"/>
</dbReference>
<dbReference type="GO" id="GO:0007156">
    <property type="term" value="P:homophilic cell adhesion via plasma membrane adhesion molecules"/>
    <property type="evidence" value="ECO:0007669"/>
    <property type="project" value="TreeGrafter"/>
</dbReference>
<evidence type="ECO:0000256" key="2">
    <source>
        <dbReference type="ARBA" id="ARBA00022692"/>
    </source>
</evidence>
<organism evidence="12 13">
    <name type="scientific">Grus americana</name>
    <name type="common">Whooping crane</name>
    <dbReference type="NCBI Taxonomy" id="9117"/>
    <lineage>
        <taxon>Eukaryota</taxon>
        <taxon>Metazoa</taxon>
        <taxon>Chordata</taxon>
        <taxon>Craniata</taxon>
        <taxon>Vertebrata</taxon>
        <taxon>Euteleostomi</taxon>
        <taxon>Archelosauria</taxon>
        <taxon>Archosauria</taxon>
        <taxon>Dinosauria</taxon>
        <taxon>Saurischia</taxon>
        <taxon>Theropoda</taxon>
        <taxon>Coelurosauria</taxon>
        <taxon>Aves</taxon>
        <taxon>Neognathae</taxon>
        <taxon>Neoaves</taxon>
        <taxon>Gruiformes</taxon>
        <taxon>Gruidae</taxon>
        <taxon>Grus</taxon>
    </lineage>
</organism>
<protein>
    <submittedName>
        <fullName evidence="12">CADM3 protein</fullName>
    </submittedName>
</protein>
<name>A0A850U3G4_GRUAM</name>
<evidence type="ECO:0000313" key="12">
    <source>
        <dbReference type="EMBL" id="NWH25270.1"/>
    </source>
</evidence>
<keyword evidence="2 10" id="KW-0812">Transmembrane</keyword>
<dbReference type="SUPFAM" id="SSF48726">
    <property type="entry name" value="Immunoglobulin"/>
    <property type="match status" value="2"/>
</dbReference>
<dbReference type="InterPro" id="IPR036179">
    <property type="entry name" value="Ig-like_dom_sf"/>
</dbReference>
<evidence type="ECO:0000256" key="5">
    <source>
        <dbReference type="ARBA" id="ARBA00022989"/>
    </source>
</evidence>
<dbReference type="InterPro" id="IPR003599">
    <property type="entry name" value="Ig_sub"/>
</dbReference>
<dbReference type="Pfam" id="PF08205">
    <property type="entry name" value="C2-set_2"/>
    <property type="match status" value="1"/>
</dbReference>
<dbReference type="SMART" id="SM00294">
    <property type="entry name" value="4.1m"/>
    <property type="match status" value="1"/>
</dbReference>
<evidence type="ECO:0000256" key="9">
    <source>
        <dbReference type="SAM" id="MobiDB-lite"/>
    </source>
</evidence>
<evidence type="ECO:0000256" key="7">
    <source>
        <dbReference type="ARBA" id="ARBA00023157"/>
    </source>
</evidence>
<evidence type="ECO:0000256" key="3">
    <source>
        <dbReference type="ARBA" id="ARBA00022729"/>
    </source>
</evidence>
<feature type="domain" description="Ig-like" evidence="11">
    <location>
        <begin position="2"/>
        <end position="100"/>
    </location>
</feature>
<dbReference type="GO" id="GO:0042734">
    <property type="term" value="C:presynaptic membrane"/>
    <property type="evidence" value="ECO:0007669"/>
    <property type="project" value="TreeGrafter"/>
</dbReference>
<evidence type="ECO:0000259" key="11">
    <source>
        <dbReference type="PROSITE" id="PS50835"/>
    </source>
</evidence>
<keyword evidence="6 10" id="KW-0472">Membrane</keyword>
<keyword evidence="5 10" id="KW-1133">Transmembrane helix</keyword>
<sequence>IPQKPQIFGHEQPIDEEKIARLTCRSSGSKPAAQLRWKKGNKELKDEGTEVVEDPNGKTFTVSSQVEFRVTKEDNEAEVTCTVDHESLQNSERSTTQKLQVHCTWRMGLMGQGHMGKGTGLWRGGRDGGGLSTTTCLTTTPLRSPQEFLWEKEGSDAPLQLSSDSVLIFPFLNKSDSGTYVCTATSSMGSVVAKYNLDVSGKRGRRALASPGFSQQLLQSMGRAAASAARQGLQHLLLSVFSPFAVWADASPVPSTSSTYHAVIGGVVAVIVFLLLSLLIVLGHYLIRHKGTYLTHEAKGSDDAPDADTAIINAEGGQPSGDDKKEYFI</sequence>
<dbReference type="InterPro" id="IPR007110">
    <property type="entry name" value="Ig-like_dom"/>
</dbReference>
<evidence type="ECO:0000256" key="1">
    <source>
        <dbReference type="ARBA" id="ARBA00004479"/>
    </source>
</evidence>
<evidence type="ECO:0000256" key="8">
    <source>
        <dbReference type="ARBA" id="ARBA00023319"/>
    </source>
</evidence>
<feature type="domain" description="Ig-like" evidence="11">
    <location>
        <begin position="127"/>
        <end position="200"/>
    </location>
</feature>
<dbReference type="AlphaFoldDB" id="A0A850U3G4"/>
<dbReference type="Gene3D" id="2.60.40.10">
    <property type="entry name" value="Immunoglobulins"/>
    <property type="match status" value="2"/>
</dbReference>
<dbReference type="Proteomes" id="UP000640762">
    <property type="component" value="Unassembled WGS sequence"/>
</dbReference>
<comment type="subcellular location">
    <subcellularLocation>
        <location evidence="1">Membrane</location>
        <topology evidence="1">Single-pass type I membrane protein</topology>
    </subcellularLocation>
</comment>
<feature type="non-terminal residue" evidence="12">
    <location>
        <position position="329"/>
    </location>
</feature>
<evidence type="ECO:0000256" key="4">
    <source>
        <dbReference type="ARBA" id="ARBA00022737"/>
    </source>
</evidence>
<keyword evidence="8" id="KW-0393">Immunoglobulin domain</keyword>
<dbReference type="PANTHER" id="PTHR45889">
    <property type="entry name" value="IG-LIKE DOMAIN-CONTAINING PROTEIN"/>
    <property type="match status" value="1"/>
</dbReference>
<dbReference type="PANTHER" id="PTHR45889:SF5">
    <property type="entry name" value="CELL ADHESION MOLECULE 3"/>
    <property type="match status" value="1"/>
</dbReference>
<keyword evidence="3" id="KW-0732">Signal</keyword>
<keyword evidence="13" id="KW-1185">Reference proteome</keyword>
<evidence type="ECO:0000256" key="6">
    <source>
        <dbReference type="ARBA" id="ARBA00023136"/>
    </source>
</evidence>
<dbReference type="InterPro" id="IPR003585">
    <property type="entry name" value="Neurexin-like"/>
</dbReference>
<dbReference type="CDD" id="cd00096">
    <property type="entry name" value="Ig"/>
    <property type="match status" value="1"/>
</dbReference>
<keyword evidence="4" id="KW-0677">Repeat</keyword>
<feature type="region of interest" description="Disordered" evidence="9">
    <location>
        <begin position="298"/>
        <end position="329"/>
    </location>
</feature>
<comment type="caution">
    <text evidence="12">The sequence shown here is derived from an EMBL/GenBank/DDBJ whole genome shotgun (WGS) entry which is preliminary data.</text>
</comment>
<gene>
    <name evidence="12" type="primary">Cadm3</name>
    <name evidence="12" type="ORF">GRUAME_R03302</name>
</gene>
<dbReference type="InterPro" id="IPR013783">
    <property type="entry name" value="Ig-like_fold"/>
</dbReference>
<dbReference type="PROSITE" id="PS50835">
    <property type="entry name" value="IG_LIKE"/>
    <property type="match status" value="2"/>
</dbReference>
<proteinExistence type="predicted"/>
<dbReference type="InterPro" id="IPR013162">
    <property type="entry name" value="CD80_C2-set"/>
</dbReference>
<accession>A0A850U3G4</accession>
<keyword evidence="7" id="KW-1015">Disulfide bond</keyword>
<reference evidence="12" key="1">
    <citation type="submission" date="2019-10" db="EMBL/GenBank/DDBJ databases">
        <title>Bird 10,000 Genomes (B10K) Project - Family phase.</title>
        <authorList>
            <person name="Zhang G."/>
        </authorList>
    </citation>
    <scope>NUCLEOTIDE SEQUENCE</scope>
    <source>
        <strain evidence="12">B10K-DU-012-65</strain>
        <tissue evidence="12">Muscle</tissue>
    </source>
</reference>
<evidence type="ECO:0000313" key="13">
    <source>
        <dbReference type="Proteomes" id="UP000640762"/>
    </source>
</evidence>
<feature type="non-terminal residue" evidence="12">
    <location>
        <position position="1"/>
    </location>
</feature>
<feature type="transmembrane region" description="Helical" evidence="10">
    <location>
        <begin position="260"/>
        <end position="287"/>
    </location>
</feature>
<dbReference type="EMBL" id="WEIX01012319">
    <property type="protein sequence ID" value="NWH25270.1"/>
    <property type="molecule type" value="Genomic_DNA"/>
</dbReference>
<evidence type="ECO:0000256" key="10">
    <source>
        <dbReference type="SAM" id="Phobius"/>
    </source>
</evidence>
<feature type="region of interest" description="Disordered" evidence="9">
    <location>
        <begin position="25"/>
        <end position="56"/>
    </location>
</feature>